<dbReference type="SUPFAM" id="SSF52799">
    <property type="entry name" value="(Phosphotyrosine protein) phosphatases II"/>
    <property type="match status" value="2"/>
</dbReference>
<dbReference type="Gene3D" id="3.90.190.10">
    <property type="entry name" value="Protein tyrosine phosphatase superfamily"/>
    <property type="match status" value="2"/>
</dbReference>
<sequence>MVCLRKRSMASSTLVTMTDAAGSSNDHVYEKLQLKQSSTLIQVVALEGFVNERDDSGFVQEYNKLSQTEMSSSVVSSRPENKDKNRSKNIRPYDHNRVVLDTDSDNPSDYINASHISGHSGNSYVACQGPLKTTVSQMWRMIWQLNTNRIVMLTQLEEKGMVKCDIYWPLIIGTQKVYDNVTVTTLSCDTYADYIIRTFRITCQGESRSVFHFQFTSWLNKQVPVYTYPLLAFRRLIRSFDDQSTGPMVVHCSGGVGQTGTFIALDSLLDQGHTEGHVDVFRCVERTRTERVNMVQTQDQYVFLYHALLDGLQTGHLAYPVSQFHSLCKILCEDDVNLTQLREQFQMLEKLKPPRPAPSCAALQKTNQAKNKNLDIIPDDKNRPHLLTKYPGTNDYINAVFVDSYRRYRGYLLTQMPLSNTAVDLWRLILDHRCPTIILLDQMDTQNAPYWPREGEKKTFGCLTVELLSEQPCSVPGVIKRELRVYITAKANYSHGVKQYQLAVGWPNTDRLPTDTTTFLSLVELVNLQLSNEVNTGPVILQCTNGASRSGLFCAASHLLGSLTVDHYVDVFHSTQHVRNKRPQVIDSVVRLS</sequence>
<evidence type="ECO:0000256" key="2">
    <source>
        <dbReference type="ARBA" id="ARBA00013064"/>
    </source>
</evidence>
<comment type="catalytic activity">
    <reaction evidence="5">
        <text>O-phospho-L-tyrosyl-[protein] + H2O = L-tyrosyl-[protein] + phosphate</text>
        <dbReference type="Rhea" id="RHEA:10684"/>
        <dbReference type="Rhea" id="RHEA-COMP:10136"/>
        <dbReference type="Rhea" id="RHEA-COMP:20101"/>
        <dbReference type="ChEBI" id="CHEBI:15377"/>
        <dbReference type="ChEBI" id="CHEBI:43474"/>
        <dbReference type="ChEBI" id="CHEBI:46858"/>
        <dbReference type="ChEBI" id="CHEBI:61978"/>
        <dbReference type="EC" id="3.1.3.48"/>
    </reaction>
</comment>
<keyword evidence="3" id="KW-0378">Hydrolase</keyword>
<feature type="domain" description="Tyrosine specific protein phosphatases" evidence="8">
    <location>
        <begin position="517"/>
        <end position="593"/>
    </location>
</feature>
<dbReference type="EC" id="3.1.3.48" evidence="2"/>
<evidence type="ECO:0000313" key="10">
    <source>
        <dbReference type="Proteomes" id="UP001209878"/>
    </source>
</evidence>
<comment type="caution">
    <text evidence="9">The sequence shown here is derived from an EMBL/GenBank/DDBJ whole genome shotgun (WGS) entry which is preliminary data.</text>
</comment>
<keyword evidence="10" id="KW-1185">Reference proteome</keyword>
<dbReference type="Proteomes" id="UP001209878">
    <property type="component" value="Unassembled WGS sequence"/>
</dbReference>
<keyword evidence="4" id="KW-0904">Protein phosphatase</keyword>
<evidence type="ECO:0000256" key="1">
    <source>
        <dbReference type="ARBA" id="ARBA00009580"/>
    </source>
</evidence>
<dbReference type="FunFam" id="3.90.190.10:FF:000102">
    <property type="entry name" value="Receptor-type tyrosine-protein phosphatase"/>
    <property type="match status" value="2"/>
</dbReference>
<dbReference type="PRINTS" id="PR00700">
    <property type="entry name" value="PRTYPHPHTASE"/>
</dbReference>
<gene>
    <name evidence="9" type="ORF">NP493_37g04020</name>
</gene>
<evidence type="ECO:0000256" key="3">
    <source>
        <dbReference type="ARBA" id="ARBA00022801"/>
    </source>
</evidence>
<organism evidence="9 10">
    <name type="scientific">Ridgeia piscesae</name>
    <name type="common">Tubeworm</name>
    <dbReference type="NCBI Taxonomy" id="27915"/>
    <lineage>
        <taxon>Eukaryota</taxon>
        <taxon>Metazoa</taxon>
        <taxon>Spiralia</taxon>
        <taxon>Lophotrochozoa</taxon>
        <taxon>Annelida</taxon>
        <taxon>Polychaeta</taxon>
        <taxon>Sedentaria</taxon>
        <taxon>Canalipalpata</taxon>
        <taxon>Sabellida</taxon>
        <taxon>Siboglinidae</taxon>
        <taxon>Ridgeia</taxon>
    </lineage>
</organism>
<feature type="domain" description="Tyrosine-protein phosphatase" evidence="7">
    <location>
        <begin position="58"/>
        <end position="311"/>
    </location>
</feature>
<dbReference type="PROSITE" id="PS50055">
    <property type="entry name" value="TYR_PHOSPHATASE_PTP"/>
    <property type="match status" value="2"/>
</dbReference>
<reference evidence="9" key="1">
    <citation type="journal article" date="2023" name="Mol. Biol. Evol.">
        <title>Third-Generation Sequencing Reveals the Adaptive Role of the Epigenome in Three Deep-Sea Polychaetes.</title>
        <authorList>
            <person name="Perez M."/>
            <person name="Aroh O."/>
            <person name="Sun Y."/>
            <person name="Lan Y."/>
            <person name="Juniper S.K."/>
            <person name="Young C.R."/>
            <person name="Angers B."/>
            <person name="Qian P.Y."/>
        </authorList>
    </citation>
    <scope>NUCLEOTIDE SEQUENCE</scope>
    <source>
        <strain evidence="9">R07B-5</strain>
    </source>
</reference>
<feature type="region of interest" description="Disordered" evidence="6">
    <location>
        <begin position="69"/>
        <end position="92"/>
    </location>
</feature>
<comment type="similarity">
    <text evidence="1">Belongs to the protein-tyrosine phosphatase family.</text>
</comment>
<dbReference type="SMART" id="SM00404">
    <property type="entry name" value="PTPc_motif"/>
    <property type="match status" value="2"/>
</dbReference>
<dbReference type="AlphaFoldDB" id="A0AAD9PCE4"/>
<evidence type="ECO:0000259" key="7">
    <source>
        <dbReference type="PROSITE" id="PS50055"/>
    </source>
</evidence>
<proteinExistence type="inferred from homology"/>
<dbReference type="PANTHER" id="PTHR19134:SF562">
    <property type="entry name" value="PROTEIN-TYROSINE-PHOSPHATASE"/>
    <property type="match status" value="1"/>
</dbReference>
<dbReference type="InterPro" id="IPR050348">
    <property type="entry name" value="Protein-Tyr_Phosphatase"/>
</dbReference>
<dbReference type="PROSITE" id="PS50056">
    <property type="entry name" value="TYR_PHOSPHATASE_2"/>
    <property type="match status" value="2"/>
</dbReference>
<evidence type="ECO:0000256" key="4">
    <source>
        <dbReference type="ARBA" id="ARBA00022912"/>
    </source>
</evidence>
<dbReference type="InterPro" id="IPR000242">
    <property type="entry name" value="PTP_cat"/>
</dbReference>
<evidence type="ECO:0000313" key="9">
    <source>
        <dbReference type="EMBL" id="KAK2192153.1"/>
    </source>
</evidence>
<evidence type="ECO:0000256" key="5">
    <source>
        <dbReference type="ARBA" id="ARBA00051722"/>
    </source>
</evidence>
<dbReference type="EMBL" id="JAODUO010000037">
    <property type="protein sequence ID" value="KAK2192153.1"/>
    <property type="molecule type" value="Genomic_DNA"/>
</dbReference>
<evidence type="ECO:0000259" key="8">
    <source>
        <dbReference type="PROSITE" id="PS50056"/>
    </source>
</evidence>
<dbReference type="Pfam" id="PF00102">
    <property type="entry name" value="Y_phosphatase"/>
    <property type="match status" value="2"/>
</dbReference>
<protein>
    <recommendedName>
        <fullName evidence="2">protein-tyrosine-phosphatase</fullName>
        <ecNumber evidence="2">3.1.3.48</ecNumber>
    </recommendedName>
</protein>
<dbReference type="SMART" id="SM00194">
    <property type="entry name" value="PTPc"/>
    <property type="match status" value="2"/>
</dbReference>
<feature type="domain" description="Tyrosine-protein phosphatase" evidence="7">
    <location>
        <begin position="341"/>
        <end position="593"/>
    </location>
</feature>
<dbReference type="InterPro" id="IPR029021">
    <property type="entry name" value="Prot-tyrosine_phosphatase-like"/>
</dbReference>
<name>A0AAD9PCE4_RIDPI</name>
<feature type="domain" description="Tyrosine specific protein phosphatases" evidence="8">
    <location>
        <begin position="231"/>
        <end position="302"/>
    </location>
</feature>
<dbReference type="GO" id="GO:0004725">
    <property type="term" value="F:protein tyrosine phosphatase activity"/>
    <property type="evidence" value="ECO:0007669"/>
    <property type="project" value="UniProtKB-EC"/>
</dbReference>
<accession>A0AAD9PCE4</accession>
<evidence type="ECO:0000256" key="6">
    <source>
        <dbReference type="SAM" id="MobiDB-lite"/>
    </source>
</evidence>
<feature type="compositionally biased region" description="Basic and acidic residues" evidence="6">
    <location>
        <begin position="79"/>
        <end position="92"/>
    </location>
</feature>
<dbReference type="InterPro" id="IPR000387">
    <property type="entry name" value="Tyr_Pase_dom"/>
</dbReference>
<dbReference type="PANTHER" id="PTHR19134">
    <property type="entry name" value="RECEPTOR-TYPE TYROSINE-PROTEIN PHOSPHATASE"/>
    <property type="match status" value="1"/>
</dbReference>
<dbReference type="InterPro" id="IPR003595">
    <property type="entry name" value="Tyr_Pase_cat"/>
</dbReference>